<feature type="region of interest" description="Disordered" evidence="1">
    <location>
        <begin position="1"/>
        <end position="41"/>
    </location>
</feature>
<feature type="compositionally biased region" description="Polar residues" evidence="1">
    <location>
        <begin position="802"/>
        <end position="811"/>
    </location>
</feature>
<feature type="domain" description="Heterokaryon incompatibility" evidence="2">
    <location>
        <begin position="317"/>
        <end position="472"/>
    </location>
</feature>
<dbReference type="Pfam" id="PF06985">
    <property type="entry name" value="HET"/>
    <property type="match status" value="1"/>
</dbReference>
<name>A0A9P7MNV5_9HYPO</name>
<dbReference type="Proteomes" id="UP000784919">
    <property type="component" value="Unassembled WGS sequence"/>
</dbReference>
<dbReference type="PANTHER" id="PTHR33112">
    <property type="entry name" value="DOMAIN PROTEIN, PUTATIVE-RELATED"/>
    <property type="match status" value="1"/>
</dbReference>
<dbReference type="PANTHER" id="PTHR33112:SF1">
    <property type="entry name" value="HETEROKARYON INCOMPATIBILITY DOMAIN-CONTAINING PROTEIN"/>
    <property type="match status" value="1"/>
</dbReference>
<evidence type="ECO:0000313" key="4">
    <source>
        <dbReference type="Proteomes" id="UP000784919"/>
    </source>
</evidence>
<accession>A0A9P7MNV5</accession>
<dbReference type="EMBL" id="SRPS01000190">
    <property type="protein sequence ID" value="KAG5963561.1"/>
    <property type="molecule type" value="Genomic_DNA"/>
</dbReference>
<dbReference type="AlphaFoldDB" id="A0A9P7MNV5"/>
<evidence type="ECO:0000313" key="3">
    <source>
        <dbReference type="EMBL" id="KAG5963561.1"/>
    </source>
</evidence>
<dbReference type="OrthoDB" id="5428863at2759"/>
<sequence length="923" mass="101111">MKALSRILFRRRSGQGRDGDPEGRQQNSGAHGRRPESLAVSEVHQLPSRRIGSSDIGSARRRCDLSKSITDSGGCVVANVSLTFQDIADTCSARPASAASKQLRKPPTKLCPRCAAMDFPSLLEWKPGQPRPWVQLSHVLLPPLLMLPSPPADDDGDPPARCPFCVFFKALIGLVPPDGLSKFTPYLRIRHAFERLDGIGEKHELARSVIMEVMTQRKALPWGYLLRAEDQEGGQDLAGYLTPKGQQAAIRGRRVPPLLKPELPICWLDFCRQHHSGKACEAPPMQQSPVAGLQLIDCSEKRVVAAHEVNADDATEYLALSYAWAQTGLDASAEVEAEAEASAPSRFDLPALRLGPDGSLPDTMPALFADAIAFTTTIGARYLWIDRLCLQITPAARRQQIDAMDDIYSRASLTLVVATEDAILSGIPGLSTRREPQLSLRVNNMLYTTSLIRPDLEVASSKWASRAWTLQEGLLSRRRLIFTASQVYYQCRALHCYESISLPLRLASDWTLGRVFPAGYIAARPRESSQMARLIKTYMCRELANPEERLDAFRGLLRTYERMDTFPVRHFLGLPLFHSDDFEMPGVVSETDRLAVGLGWMIRDSMSRSSIVQTPMAGHETPVDELHCHARRTISFPSWTWLAWTLHLESQNNNNKTSGTSSDIDPIIPADKHNFFSFSFNLVGDTSPCIRGASAPPGMQISIGFQDASTGILPWESDGDAMAKTPHEAGVSFLRIKTFCFGLSVAGREGRVLCLQEQDDATSATALGLTDGRLVLDMLHGVPPGGSVPEAGPEEEQRPETESSAAYNSHEPSSEANHDHDAPCTQVDPDMHLLGVLVSGRNWNGHDGSGCQLTVLICTRRKPDQDGAWVRLGALALDCASLIVDCDGGGGGGEEAAVRGLKTDEEGALEGDVRMRVQELDLY</sequence>
<evidence type="ECO:0000259" key="2">
    <source>
        <dbReference type="Pfam" id="PF06985"/>
    </source>
</evidence>
<dbReference type="InterPro" id="IPR010730">
    <property type="entry name" value="HET"/>
</dbReference>
<reference evidence="3" key="1">
    <citation type="journal article" date="2020" name="bioRxiv">
        <title>Whole genome comparisons of ergot fungi reveals the divergence and evolution of species within the genus Claviceps are the result of varying mechanisms driving genome evolution and host range expansion.</title>
        <authorList>
            <person name="Wyka S.A."/>
            <person name="Mondo S.J."/>
            <person name="Liu M."/>
            <person name="Dettman J."/>
            <person name="Nalam V."/>
            <person name="Broders K.D."/>
        </authorList>
    </citation>
    <scope>NUCLEOTIDE SEQUENCE</scope>
    <source>
        <strain evidence="3">CCC 1102</strain>
    </source>
</reference>
<feature type="compositionally biased region" description="Basic and acidic residues" evidence="1">
    <location>
        <begin position="812"/>
        <end position="822"/>
    </location>
</feature>
<proteinExistence type="predicted"/>
<evidence type="ECO:0000256" key="1">
    <source>
        <dbReference type="SAM" id="MobiDB-lite"/>
    </source>
</evidence>
<organism evidence="3 4">
    <name type="scientific">Claviceps arundinis</name>
    <dbReference type="NCBI Taxonomy" id="1623583"/>
    <lineage>
        <taxon>Eukaryota</taxon>
        <taxon>Fungi</taxon>
        <taxon>Dikarya</taxon>
        <taxon>Ascomycota</taxon>
        <taxon>Pezizomycotina</taxon>
        <taxon>Sordariomycetes</taxon>
        <taxon>Hypocreomycetidae</taxon>
        <taxon>Hypocreales</taxon>
        <taxon>Clavicipitaceae</taxon>
        <taxon>Claviceps</taxon>
    </lineage>
</organism>
<comment type="caution">
    <text evidence="3">The sequence shown here is derived from an EMBL/GenBank/DDBJ whole genome shotgun (WGS) entry which is preliminary data.</text>
</comment>
<gene>
    <name evidence="3" type="ORF">E4U56_002702</name>
</gene>
<protein>
    <recommendedName>
        <fullName evidence="2">Heterokaryon incompatibility domain-containing protein</fullName>
    </recommendedName>
</protein>
<feature type="region of interest" description="Disordered" evidence="1">
    <location>
        <begin position="780"/>
        <end position="825"/>
    </location>
</feature>